<sequence>MKAILNCSALLLGLAASASALAHAPFCECTALDAETIRCVGGFTDGSAAPGVTLDVMSAADNKVLLPGKLGADSSLTFKRPNEDFYILFDVGPGYQVEVEPSEIKGI</sequence>
<gene>
    <name evidence="2" type="ORF">CEG18_13095</name>
</gene>
<organism evidence="2 3">
    <name type="scientific">Pseudomonas nitroreducens</name>
    <dbReference type="NCBI Taxonomy" id="46680"/>
    <lineage>
        <taxon>Bacteria</taxon>
        <taxon>Pseudomonadati</taxon>
        <taxon>Pseudomonadota</taxon>
        <taxon>Gammaproteobacteria</taxon>
        <taxon>Pseudomonadales</taxon>
        <taxon>Pseudomonadaceae</taxon>
        <taxon>Pseudomonas</taxon>
    </lineage>
</organism>
<protein>
    <submittedName>
        <fullName evidence="2">Uncharacterized protein</fullName>
    </submittedName>
</protein>
<evidence type="ECO:0000256" key="1">
    <source>
        <dbReference type="SAM" id="SignalP"/>
    </source>
</evidence>
<proteinExistence type="predicted"/>
<feature type="chain" id="PRO_5012338650" evidence="1">
    <location>
        <begin position="23"/>
        <end position="107"/>
    </location>
</feature>
<dbReference type="RefSeq" id="WP_088417871.1">
    <property type="nucleotide sequence ID" value="NZ_NJBA01000004.1"/>
</dbReference>
<name>A0A2D0AEF7_PSENT</name>
<accession>A0A2D0AEF7</accession>
<reference evidence="2 3" key="1">
    <citation type="submission" date="2017-06" db="EMBL/GenBank/DDBJ databases">
        <title>Draft genome of Pseudomonas nitroreducens DF05.</title>
        <authorList>
            <person name="Iyer R."/>
        </authorList>
    </citation>
    <scope>NUCLEOTIDE SEQUENCE [LARGE SCALE GENOMIC DNA]</scope>
    <source>
        <strain evidence="2 3">DF05</strain>
    </source>
</reference>
<dbReference type="EMBL" id="NJBA01000004">
    <property type="protein sequence ID" value="OWP50478.1"/>
    <property type="molecule type" value="Genomic_DNA"/>
</dbReference>
<evidence type="ECO:0000313" key="3">
    <source>
        <dbReference type="Proteomes" id="UP000198145"/>
    </source>
</evidence>
<dbReference type="AlphaFoldDB" id="A0A2D0AEF7"/>
<dbReference type="eggNOG" id="ENOG5032Z13">
    <property type="taxonomic scope" value="Bacteria"/>
</dbReference>
<dbReference type="Proteomes" id="UP000198145">
    <property type="component" value="Unassembled WGS sequence"/>
</dbReference>
<evidence type="ECO:0000313" key="2">
    <source>
        <dbReference type="EMBL" id="OWP50478.1"/>
    </source>
</evidence>
<feature type="signal peptide" evidence="1">
    <location>
        <begin position="1"/>
        <end position="22"/>
    </location>
</feature>
<dbReference type="STRING" id="46680.GCA_000807755_05244"/>
<keyword evidence="1" id="KW-0732">Signal</keyword>
<comment type="caution">
    <text evidence="2">The sequence shown here is derived from an EMBL/GenBank/DDBJ whole genome shotgun (WGS) entry which is preliminary data.</text>
</comment>